<reference evidence="2 3" key="2">
    <citation type="journal article" date="2018" name="New Phytol.">
        <title>High intraspecific genome diversity in the model arbuscular mycorrhizal symbiont Rhizophagus irregularis.</title>
        <authorList>
            <person name="Chen E.C.H."/>
            <person name="Morin E."/>
            <person name="Beaudet D."/>
            <person name="Noel J."/>
            <person name="Yildirir G."/>
            <person name="Ndikumana S."/>
            <person name="Charron P."/>
            <person name="St-Onge C."/>
            <person name="Giorgi J."/>
            <person name="Kruger M."/>
            <person name="Marton T."/>
            <person name="Ropars J."/>
            <person name="Grigoriev I.V."/>
            <person name="Hainaut M."/>
            <person name="Henrissat B."/>
            <person name="Roux C."/>
            <person name="Martin F."/>
            <person name="Corradi N."/>
        </authorList>
    </citation>
    <scope>NUCLEOTIDE SEQUENCE [LARGE SCALE GENOMIC DNA]</scope>
    <source>
        <strain evidence="2 3">DAOM 197198</strain>
    </source>
</reference>
<evidence type="ECO:0000313" key="3">
    <source>
        <dbReference type="Proteomes" id="UP000018888"/>
    </source>
</evidence>
<comment type="caution">
    <text evidence="2">The sequence shown here is derived from an EMBL/GenBank/DDBJ whole genome shotgun (WGS) entry which is preliminary data.</text>
</comment>
<dbReference type="EMBL" id="AUPC02000236">
    <property type="protein sequence ID" value="POG64578.1"/>
    <property type="molecule type" value="Genomic_DNA"/>
</dbReference>
<keyword evidence="1" id="KW-0812">Transmembrane</keyword>
<protein>
    <submittedName>
        <fullName evidence="2">Uncharacterized protein</fullName>
    </submittedName>
</protein>
<keyword evidence="1" id="KW-1133">Transmembrane helix</keyword>
<accession>A0A2P4PGR9</accession>
<proteinExistence type="predicted"/>
<evidence type="ECO:0000256" key="1">
    <source>
        <dbReference type="SAM" id="Phobius"/>
    </source>
</evidence>
<feature type="transmembrane region" description="Helical" evidence="1">
    <location>
        <begin position="72"/>
        <end position="98"/>
    </location>
</feature>
<dbReference type="Proteomes" id="UP000018888">
    <property type="component" value="Unassembled WGS sequence"/>
</dbReference>
<name>A0A2P4PGR9_RHIID</name>
<organism evidence="2 3">
    <name type="scientific">Rhizophagus irregularis (strain DAOM 181602 / DAOM 197198 / MUCL 43194)</name>
    <name type="common">Arbuscular mycorrhizal fungus</name>
    <name type="synonym">Glomus intraradices</name>
    <dbReference type="NCBI Taxonomy" id="747089"/>
    <lineage>
        <taxon>Eukaryota</taxon>
        <taxon>Fungi</taxon>
        <taxon>Fungi incertae sedis</taxon>
        <taxon>Mucoromycota</taxon>
        <taxon>Glomeromycotina</taxon>
        <taxon>Glomeromycetes</taxon>
        <taxon>Glomerales</taxon>
        <taxon>Glomeraceae</taxon>
        <taxon>Rhizophagus</taxon>
    </lineage>
</organism>
<keyword evidence="1" id="KW-0472">Membrane</keyword>
<gene>
    <name evidence="2" type="ORF">GLOIN_2v1862261</name>
</gene>
<feature type="transmembrane region" description="Helical" evidence="1">
    <location>
        <begin position="20"/>
        <end position="42"/>
    </location>
</feature>
<dbReference type="AlphaFoldDB" id="A0A2P4PGR9"/>
<keyword evidence="3" id="KW-1185">Reference proteome</keyword>
<sequence length="100" mass="11607">MVQPILIEPPEISGHFLLSIQNLVCIVNPTFVLFFVFLLSLFSTAYHIPSCICYTGFSVRSLHLSLRSRDNLFFGIFIIIDFYTSLILTIHFFSLMVYRH</sequence>
<reference evidence="2 3" key="1">
    <citation type="journal article" date="2013" name="Proc. Natl. Acad. Sci. U.S.A.">
        <title>Genome of an arbuscular mycorrhizal fungus provides insight into the oldest plant symbiosis.</title>
        <authorList>
            <person name="Tisserant E."/>
            <person name="Malbreil M."/>
            <person name="Kuo A."/>
            <person name="Kohler A."/>
            <person name="Symeonidi A."/>
            <person name="Balestrini R."/>
            <person name="Charron P."/>
            <person name="Duensing N."/>
            <person name="Frei Dit Frey N."/>
            <person name="Gianinazzi-Pearson V."/>
            <person name="Gilbert L.B."/>
            <person name="Handa Y."/>
            <person name="Herr J.R."/>
            <person name="Hijri M."/>
            <person name="Koul R."/>
            <person name="Kawaguchi M."/>
            <person name="Krajinski F."/>
            <person name="Lammers P.J."/>
            <person name="Masclaux F.G."/>
            <person name="Murat C."/>
            <person name="Morin E."/>
            <person name="Ndikumana S."/>
            <person name="Pagni M."/>
            <person name="Petitpierre D."/>
            <person name="Requena N."/>
            <person name="Rosikiewicz P."/>
            <person name="Riley R."/>
            <person name="Saito K."/>
            <person name="San Clemente H."/>
            <person name="Shapiro H."/>
            <person name="van Tuinen D."/>
            <person name="Becard G."/>
            <person name="Bonfante P."/>
            <person name="Paszkowski U."/>
            <person name="Shachar-Hill Y.Y."/>
            <person name="Tuskan G.A."/>
            <person name="Young P.W."/>
            <person name="Sanders I.R."/>
            <person name="Henrissat B."/>
            <person name="Rensing S.A."/>
            <person name="Grigoriev I.V."/>
            <person name="Corradi N."/>
            <person name="Roux C."/>
            <person name="Martin F."/>
        </authorList>
    </citation>
    <scope>NUCLEOTIDE SEQUENCE [LARGE SCALE GENOMIC DNA]</scope>
    <source>
        <strain evidence="2 3">DAOM 197198</strain>
    </source>
</reference>
<evidence type="ECO:0000313" key="2">
    <source>
        <dbReference type="EMBL" id="POG64578.1"/>
    </source>
</evidence>